<dbReference type="InterPro" id="IPR050811">
    <property type="entry name" value="Phosphate_ABC_transporter"/>
</dbReference>
<gene>
    <name evidence="3" type="ORF">FAZ15_12860</name>
</gene>
<dbReference type="Proteomes" id="UP000306808">
    <property type="component" value="Unassembled WGS sequence"/>
</dbReference>
<dbReference type="RefSeq" id="WP_136901727.1">
    <property type="nucleotide sequence ID" value="NZ_SUME01000005.1"/>
</dbReference>
<dbReference type="EMBL" id="SUME01000005">
    <property type="protein sequence ID" value="TJZ59785.1"/>
    <property type="molecule type" value="Genomic_DNA"/>
</dbReference>
<evidence type="ECO:0000313" key="4">
    <source>
        <dbReference type="Proteomes" id="UP000306808"/>
    </source>
</evidence>
<evidence type="ECO:0000256" key="1">
    <source>
        <dbReference type="ARBA" id="ARBA00022729"/>
    </source>
</evidence>
<keyword evidence="4" id="KW-1185">Reference proteome</keyword>
<protein>
    <submittedName>
        <fullName evidence="3">Phosphate ABC transporter</fullName>
    </submittedName>
</protein>
<dbReference type="OrthoDB" id="1450880at2"/>
<dbReference type="AlphaFoldDB" id="A0A4U0NYA0"/>
<evidence type="ECO:0000259" key="2">
    <source>
        <dbReference type="Pfam" id="PF12849"/>
    </source>
</evidence>
<name>A0A4U0NYA0_9SPHI</name>
<dbReference type="Pfam" id="PF12849">
    <property type="entry name" value="PBP_like_2"/>
    <property type="match status" value="1"/>
</dbReference>
<dbReference type="PANTHER" id="PTHR30570">
    <property type="entry name" value="PERIPLASMIC PHOSPHATE BINDING COMPONENT OF PHOSPHATE ABC TRANSPORTER"/>
    <property type="match status" value="1"/>
</dbReference>
<feature type="domain" description="PBP" evidence="2">
    <location>
        <begin position="40"/>
        <end position="279"/>
    </location>
</feature>
<proteinExistence type="predicted"/>
<accession>A0A4U0NYA0</accession>
<organism evidence="3 4">
    <name type="scientific">Sphingobacterium olei</name>
    <dbReference type="NCBI Taxonomy" id="2571155"/>
    <lineage>
        <taxon>Bacteria</taxon>
        <taxon>Pseudomonadati</taxon>
        <taxon>Bacteroidota</taxon>
        <taxon>Sphingobacteriia</taxon>
        <taxon>Sphingobacteriales</taxon>
        <taxon>Sphingobacteriaceae</taxon>
        <taxon>Sphingobacterium</taxon>
    </lineage>
</organism>
<comment type="caution">
    <text evidence="3">The sequence shown here is derived from an EMBL/GenBank/DDBJ whole genome shotgun (WGS) entry which is preliminary data.</text>
</comment>
<dbReference type="Gene3D" id="3.40.190.10">
    <property type="entry name" value="Periplasmic binding protein-like II"/>
    <property type="match status" value="2"/>
</dbReference>
<dbReference type="InterPro" id="IPR024370">
    <property type="entry name" value="PBP_domain"/>
</dbReference>
<keyword evidence="1" id="KW-0732">Signal</keyword>
<dbReference type="SUPFAM" id="SSF53850">
    <property type="entry name" value="Periplasmic binding protein-like II"/>
    <property type="match status" value="1"/>
</dbReference>
<evidence type="ECO:0000313" key="3">
    <source>
        <dbReference type="EMBL" id="TJZ59785.1"/>
    </source>
</evidence>
<dbReference type="PANTHER" id="PTHR30570:SF1">
    <property type="entry name" value="PHOSPHATE-BINDING PROTEIN PSTS"/>
    <property type="match status" value="1"/>
</dbReference>
<reference evidence="3 4" key="1">
    <citation type="submission" date="2019-04" db="EMBL/GenBank/DDBJ databases">
        <title>Sphingobacterium olei sp. nov., isolated from oil-contaminated soil.</title>
        <authorList>
            <person name="Liu B."/>
        </authorList>
    </citation>
    <scope>NUCLEOTIDE SEQUENCE [LARGE SCALE GENOMIC DNA]</scope>
    <source>
        <strain evidence="3 4">HAL-9</strain>
    </source>
</reference>
<sequence length="307" mass="34356">MRIFNWTYLFVFLSFCWISCGNNNNSQDREKENKEDVLKGSMQVGVDETVLPLFLENVEVFESSYYNATIVPQPAAEVHAINALIKGETNFAVLARKLTAEENQSFAKRSIKPYIYPIAYDGIVLVTNNASVDTSFVVADVIALLKGNKAKNVKLVFDNVNSSVLRYFKDLGKVGKIASTYVEALTSSEEVLKEVANNVDKIGLISFNQYLYLKSSFTEMDKIRILSVLNDSGGKRRYVKPSQASLATDEYPLKREIFVLNYQPNFGLGIGFSAFLTGDRGQRIVLKSGLLPATMPGREIIVRDRIN</sequence>